<evidence type="ECO:0000313" key="20">
    <source>
        <dbReference type="EMBL" id="CAD8343909.1"/>
    </source>
</evidence>
<dbReference type="Pfam" id="PF02516">
    <property type="entry name" value="STT3"/>
    <property type="match status" value="2"/>
</dbReference>
<evidence type="ECO:0000256" key="9">
    <source>
        <dbReference type="ARBA" id="ARBA00022692"/>
    </source>
</evidence>
<keyword evidence="10" id="KW-0479">Metal-binding</keyword>
<keyword evidence="13 17" id="KW-0472">Membrane</keyword>
<evidence type="ECO:0000256" key="10">
    <source>
        <dbReference type="ARBA" id="ARBA00022723"/>
    </source>
</evidence>
<dbReference type="InterPro" id="IPR048307">
    <property type="entry name" value="STT3_N"/>
</dbReference>
<keyword evidence="12 17" id="KW-1133">Transmembrane helix</keyword>
<feature type="transmembrane region" description="Helical" evidence="17">
    <location>
        <begin position="136"/>
        <end position="160"/>
    </location>
</feature>
<feature type="transmembrane region" description="Helical" evidence="17">
    <location>
        <begin position="379"/>
        <end position="399"/>
    </location>
</feature>
<organism evidence="20">
    <name type="scientific">Pseudo-nitzschia arenysensis</name>
    <dbReference type="NCBI Taxonomy" id="697910"/>
    <lineage>
        <taxon>Eukaryota</taxon>
        <taxon>Sar</taxon>
        <taxon>Stramenopiles</taxon>
        <taxon>Ochrophyta</taxon>
        <taxon>Bacillariophyta</taxon>
        <taxon>Bacillariophyceae</taxon>
        <taxon>Bacillariophycidae</taxon>
        <taxon>Bacillariales</taxon>
        <taxon>Bacillariaceae</taxon>
        <taxon>Pseudo-nitzschia</taxon>
    </lineage>
</organism>
<name>A0A7R9ZU10_9STRA</name>
<evidence type="ECO:0000256" key="13">
    <source>
        <dbReference type="ARBA" id="ARBA00023136"/>
    </source>
</evidence>
<dbReference type="EC" id="2.4.99.18" evidence="6"/>
<evidence type="ECO:0000256" key="4">
    <source>
        <dbReference type="ARBA" id="ARBA00004922"/>
    </source>
</evidence>
<evidence type="ECO:0000256" key="15">
    <source>
        <dbReference type="ARBA" id="ARBA00048829"/>
    </source>
</evidence>
<comment type="cofactor">
    <cofactor evidence="2">
        <name>Mg(2+)</name>
        <dbReference type="ChEBI" id="CHEBI:18420"/>
    </cofactor>
</comment>
<evidence type="ECO:0000256" key="12">
    <source>
        <dbReference type="ARBA" id="ARBA00022989"/>
    </source>
</evidence>
<evidence type="ECO:0000256" key="11">
    <source>
        <dbReference type="ARBA" id="ARBA00022842"/>
    </source>
</evidence>
<evidence type="ECO:0000256" key="16">
    <source>
        <dbReference type="SAM" id="MobiDB-lite"/>
    </source>
</evidence>
<keyword evidence="9 17" id="KW-0812">Transmembrane</keyword>
<comment type="subcellular location">
    <subcellularLocation>
        <location evidence="3">Endomembrane system</location>
        <topology evidence="3">Multi-pass membrane protein</topology>
    </subcellularLocation>
</comment>
<dbReference type="AlphaFoldDB" id="A0A7R9ZU10"/>
<feature type="compositionally biased region" description="Basic residues" evidence="16">
    <location>
        <begin position="556"/>
        <end position="573"/>
    </location>
</feature>
<dbReference type="EMBL" id="HBEH01000769">
    <property type="protein sequence ID" value="CAD8343909.1"/>
    <property type="molecule type" value="Transcribed_RNA"/>
</dbReference>
<dbReference type="PANTHER" id="PTHR13872:SF1">
    <property type="entry name" value="DOLICHYL-DIPHOSPHOOLIGOSACCHARIDE--PROTEIN GLYCOSYLTRANSFERASE SUBUNIT STT3B"/>
    <property type="match status" value="1"/>
</dbReference>
<feature type="transmembrane region" description="Helical" evidence="17">
    <location>
        <begin position="349"/>
        <end position="367"/>
    </location>
</feature>
<dbReference type="UniPathway" id="UPA00378"/>
<evidence type="ECO:0000256" key="2">
    <source>
        <dbReference type="ARBA" id="ARBA00001946"/>
    </source>
</evidence>
<evidence type="ECO:0000259" key="18">
    <source>
        <dbReference type="Pfam" id="PF02516"/>
    </source>
</evidence>
<dbReference type="GO" id="GO:0012505">
    <property type="term" value="C:endomembrane system"/>
    <property type="evidence" value="ECO:0007669"/>
    <property type="project" value="UniProtKB-SubCell"/>
</dbReference>
<feature type="transmembrane region" description="Helical" evidence="17">
    <location>
        <begin position="216"/>
        <end position="235"/>
    </location>
</feature>
<gene>
    <name evidence="20" type="ORF">PARE0329_LOCUS544</name>
</gene>
<evidence type="ECO:0000256" key="8">
    <source>
        <dbReference type="ARBA" id="ARBA00022679"/>
    </source>
</evidence>
<dbReference type="Gene3D" id="3.40.50.12610">
    <property type="match status" value="1"/>
</dbReference>
<dbReference type="Pfam" id="PF21436">
    <property type="entry name" value="STT3-PglB_core"/>
    <property type="match status" value="1"/>
</dbReference>
<feature type="transmembrane region" description="Helical" evidence="17">
    <location>
        <begin position="322"/>
        <end position="343"/>
    </location>
</feature>
<evidence type="ECO:0000256" key="14">
    <source>
        <dbReference type="ARBA" id="ARBA00023211"/>
    </source>
</evidence>
<feature type="domain" description="Oligosaccharyl transferase STT3 N-terminal" evidence="18">
    <location>
        <begin position="41"/>
        <end position="153"/>
    </location>
</feature>
<keyword evidence="7" id="KW-0328">Glycosyltransferase</keyword>
<protein>
    <recommendedName>
        <fullName evidence="6">dolichyl-diphosphooligosaccharide--protein glycotransferase</fullName>
        <ecNumber evidence="6">2.4.99.18</ecNumber>
    </recommendedName>
</protein>
<comment type="catalytic activity">
    <reaction evidence="15">
        <text>a di-trans,poly-cis-dolichyl diphosphooligosaccharide + L-asparaginyl-[protein] = N(4)-(oligosaccharide-(1-&gt;4)-N-acetyl-beta-D-glucosaminyl-(1-&gt;4)-N-acetyl-beta-D-glucosaminyl)-L-asparaginyl-[protein] + a di-trans,poly-cis-dolichyl diphosphate + H(+)</text>
        <dbReference type="Rhea" id="RHEA:22980"/>
        <dbReference type="Rhea" id="RHEA-COMP:12804"/>
        <dbReference type="Rhea" id="RHEA-COMP:12805"/>
        <dbReference type="Rhea" id="RHEA-COMP:19506"/>
        <dbReference type="Rhea" id="RHEA-COMP:19509"/>
        <dbReference type="ChEBI" id="CHEBI:15378"/>
        <dbReference type="ChEBI" id="CHEBI:50347"/>
        <dbReference type="ChEBI" id="CHEBI:57497"/>
        <dbReference type="ChEBI" id="CHEBI:57570"/>
        <dbReference type="ChEBI" id="CHEBI:132529"/>
        <dbReference type="EC" id="2.4.99.18"/>
    </reaction>
</comment>
<evidence type="ECO:0000259" key="19">
    <source>
        <dbReference type="Pfam" id="PF21436"/>
    </source>
</evidence>
<dbReference type="InterPro" id="IPR048999">
    <property type="entry name" value="STT3-PglB_core"/>
</dbReference>
<evidence type="ECO:0000256" key="7">
    <source>
        <dbReference type="ARBA" id="ARBA00022676"/>
    </source>
</evidence>
<dbReference type="PANTHER" id="PTHR13872">
    <property type="entry name" value="DOLICHYL-DIPHOSPHOOLIGOSACCHARIDE--PROTEIN GLYCOSYLTRANSFERASE SUBUNIT"/>
    <property type="match status" value="1"/>
</dbReference>
<keyword evidence="14" id="KW-0464">Manganese</keyword>
<feature type="compositionally biased region" description="Acidic residues" evidence="16">
    <location>
        <begin position="541"/>
        <end position="552"/>
    </location>
</feature>
<dbReference type="InterPro" id="IPR003674">
    <property type="entry name" value="Oligo_trans_STT3"/>
</dbReference>
<evidence type="ECO:0000256" key="1">
    <source>
        <dbReference type="ARBA" id="ARBA00001936"/>
    </source>
</evidence>
<keyword evidence="8" id="KW-0808">Transferase</keyword>
<evidence type="ECO:0000256" key="3">
    <source>
        <dbReference type="ARBA" id="ARBA00004127"/>
    </source>
</evidence>
<feature type="transmembrane region" description="Helical" evidence="17">
    <location>
        <begin position="26"/>
        <end position="48"/>
    </location>
</feature>
<reference evidence="20" key="1">
    <citation type="submission" date="2021-01" db="EMBL/GenBank/DDBJ databases">
        <authorList>
            <person name="Corre E."/>
            <person name="Pelletier E."/>
            <person name="Niang G."/>
            <person name="Scheremetjew M."/>
            <person name="Finn R."/>
            <person name="Kale V."/>
            <person name="Holt S."/>
            <person name="Cochrane G."/>
            <person name="Meng A."/>
            <person name="Brown T."/>
            <person name="Cohen L."/>
        </authorList>
    </citation>
    <scope>NUCLEOTIDE SEQUENCE</scope>
    <source>
        <strain evidence="20">B593</strain>
    </source>
</reference>
<dbReference type="FunFam" id="3.40.50.12610:FF:000003">
    <property type="entry name" value="Oligosaccharyl transferase-like protein"/>
    <property type="match status" value="1"/>
</dbReference>
<comment type="similarity">
    <text evidence="5">Belongs to the STT3 family.</text>
</comment>
<accession>A0A7R9ZU10</accession>
<feature type="transmembrane region" description="Helical" evidence="17">
    <location>
        <begin position="289"/>
        <end position="310"/>
    </location>
</feature>
<evidence type="ECO:0000256" key="5">
    <source>
        <dbReference type="ARBA" id="ARBA00010810"/>
    </source>
</evidence>
<dbReference type="GO" id="GO:0004579">
    <property type="term" value="F:dolichyl-diphosphooligosaccharide-protein glycotransferase activity"/>
    <property type="evidence" value="ECO:0007669"/>
    <property type="project" value="UniProtKB-EC"/>
</dbReference>
<sequence length="1009" mass="112264">MTGKAKNPSNGNDAPKEAAEASSGGVYSSLVTPVVSSLYIVGFLNILYKACVEAYNIRLYALKEYGLVIHEFDPYFNYRAAEYLWANGSKKFFTWFDHMSWYPLGRPVGTTIYPGMQFTSVWIKQFILPAWSINDICCYIPAWFGVLATLATSALCYTAVSSIGNDAKSKSLLTDIPIVSEITTKLLLPLKRIFEKLLIQTTGSNWGMATQKNPPALESAAFTALIMAIVPAHLLRSVGGGYDNESVATTAMQLTFWTWTCAVSSSTPKMAAIVGAISGLMYFYMVAAWGGYVFVINLIGVHALVVLALFKSPFENLYSAYTSFYTIGTILAMQVPVVGWTPLKSIEQLGPFGAFVGMQALMLMLVSERKYPKVNKWKVRGAVVAAFVVVSLPVLFFLYNSGYFGPISSRVRGLFVKHTKTGNPLVDSVAEHQAASKEAYFQYLSIVCYLAPVGFGIVSLIGCTPASSFLVIYGVAAYFFSLKMVRLILLAAPIASVCGGIGLGYIWAWCFGGLFDGKRPSLEAMLMQEIVEPAAPVPSPIEDDSWIDDDDDSGKKGKKSGKDAKKKKPPKKPKAPEKKIEPKVEPKVEPKKSDPTWVRVVRISIGIFLVLQSFGPAEQFKSMCHGIAKQISHPTIITKGKNRNTGEVVVVDDYREAYNWLREKTPEDARVMAWWDYGYQITGIANRTTIADGNTWNHEHIALLGRILTGPEKDAHRIARHLADYVLVWAGGGGDDLAKSPHLKRIANSVYRGLCSEPTCRSFSMRRGGQPSEQLADSLLYKLHSNGLVPGVQADPNRWREVFRSKYGKVRIYKVLSVSKESKEWIQENRVCDVPGSWFCPGQYPPALEKILAEKRDFAQLEDFNRDSSDEQYQKEYFANLHKKGAPPQDDAEKKAYGKKALEEQKFRRLSEGMIEKVNANWEDNEATGIMWEIIKNREFDNFLMILGSEPEMAHIRSKDGRGPMFWAHEYGRGQMIQVLRQLDVSEDRADANGVKPTDITHSSIKGKI</sequence>
<keyword evidence="11" id="KW-0460">Magnesium</keyword>
<feature type="domain" description="Oligosaccharyl transferase STT3 N-terminal" evidence="18">
    <location>
        <begin position="222"/>
        <end position="490"/>
    </location>
</feature>
<feature type="domain" description="STT3/PglB/AglB core" evidence="19">
    <location>
        <begin position="670"/>
        <end position="725"/>
    </location>
</feature>
<feature type="transmembrane region" description="Helical" evidence="17">
    <location>
        <begin position="453"/>
        <end position="480"/>
    </location>
</feature>
<evidence type="ECO:0000256" key="6">
    <source>
        <dbReference type="ARBA" id="ARBA00012605"/>
    </source>
</evidence>
<dbReference type="GO" id="GO:0046872">
    <property type="term" value="F:metal ion binding"/>
    <property type="evidence" value="ECO:0007669"/>
    <property type="project" value="UniProtKB-KW"/>
</dbReference>
<proteinExistence type="inferred from homology"/>
<comment type="cofactor">
    <cofactor evidence="1">
        <name>Mn(2+)</name>
        <dbReference type="ChEBI" id="CHEBI:29035"/>
    </cofactor>
</comment>
<feature type="region of interest" description="Disordered" evidence="16">
    <location>
        <begin position="536"/>
        <end position="591"/>
    </location>
</feature>
<feature type="compositionally biased region" description="Basic and acidic residues" evidence="16">
    <location>
        <begin position="574"/>
        <end position="591"/>
    </location>
</feature>
<feature type="transmembrane region" description="Helical" evidence="17">
    <location>
        <begin position="487"/>
        <end position="509"/>
    </location>
</feature>
<dbReference type="GO" id="GO:0016020">
    <property type="term" value="C:membrane"/>
    <property type="evidence" value="ECO:0007669"/>
    <property type="project" value="InterPro"/>
</dbReference>
<feature type="transmembrane region" description="Helical" evidence="17">
    <location>
        <begin position="256"/>
        <end position="283"/>
    </location>
</feature>
<evidence type="ECO:0000256" key="17">
    <source>
        <dbReference type="SAM" id="Phobius"/>
    </source>
</evidence>
<comment type="pathway">
    <text evidence="4">Protein modification; protein glycosylation.</text>
</comment>